<evidence type="ECO:0000256" key="2">
    <source>
        <dbReference type="SAM" id="Phobius"/>
    </source>
</evidence>
<dbReference type="AlphaFoldDB" id="A0A8K1CEE5"/>
<feature type="domain" description="Putative auto-transporter adhesin head GIN" evidence="3">
    <location>
        <begin position="241"/>
        <end position="332"/>
    </location>
</feature>
<keyword evidence="2" id="KW-0472">Membrane</keyword>
<reference evidence="4" key="1">
    <citation type="submission" date="2019-03" db="EMBL/GenBank/DDBJ databases">
        <title>Long read genome sequence of the mycoparasitic Pythium oligandrum ATCC 38472 isolated from sugarbeet rhizosphere.</title>
        <authorList>
            <person name="Gaulin E."/>
        </authorList>
    </citation>
    <scope>NUCLEOTIDE SEQUENCE</scope>
    <source>
        <strain evidence="4">ATCC 38472_TT</strain>
    </source>
</reference>
<keyword evidence="2" id="KW-0812">Transmembrane</keyword>
<dbReference type="Pfam" id="PF10988">
    <property type="entry name" value="DUF2807"/>
    <property type="match status" value="1"/>
</dbReference>
<keyword evidence="5" id="KW-1185">Reference proteome</keyword>
<dbReference type="EMBL" id="SPLM01000075">
    <property type="protein sequence ID" value="TMW61777.1"/>
    <property type="molecule type" value="Genomic_DNA"/>
</dbReference>
<protein>
    <recommendedName>
        <fullName evidence="3">Putative auto-transporter adhesin head GIN domain-containing protein</fullName>
    </recommendedName>
</protein>
<name>A0A8K1CEE5_PYTOL</name>
<evidence type="ECO:0000313" key="5">
    <source>
        <dbReference type="Proteomes" id="UP000794436"/>
    </source>
</evidence>
<gene>
    <name evidence="4" type="ORF">Poli38472_010840</name>
</gene>
<feature type="compositionally biased region" description="Polar residues" evidence="1">
    <location>
        <begin position="384"/>
        <end position="395"/>
    </location>
</feature>
<evidence type="ECO:0000313" key="4">
    <source>
        <dbReference type="EMBL" id="TMW61777.1"/>
    </source>
</evidence>
<evidence type="ECO:0000256" key="1">
    <source>
        <dbReference type="SAM" id="MobiDB-lite"/>
    </source>
</evidence>
<dbReference type="Gene3D" id="2.160.20.120">
    <property type="match status" value="2"/>
</dbReference>
<keyword evidence="2" id="KW-1133">Transmembrane helix</keyword>
<accession>A0A8K1CEE5</accession>
<feature type="transmembrane region" description="Helical" evidence="2">
    <location>
        <begin position="416"/>
        <end position="433"/>
    </location>
</feature>
<organism evidence="4 5">
    <name type="scientific">Pythium oligandrum</name>
    <name type="common">Mycoparasitic fungus</name>
    <dbReference type="NCBI Taxonomy" id="41045"/>
    <lineage>
        <taxon>Eukaryota</taxon>
        <taxon>Sar</taxon>
        <taxon>Stramenopiles</taxon>
        <taxon>Oomycota</taxon>
        <taxon>Peronosporomycetes</taxon>
        <taxon>Pythiales</taxon>
        <taxon>Pythiaceae</taxon>
        <taxon>Pythium</taxon>
    </lineage>
</organism>
<dbReference type="PANTHER" id="PTHR39200:SF1">
    <property type="entry name" value="AUTO-TRANSPORTER ADHESIN HEAD GIN DOMAIN-CONTAINING PROTEIN-RELATED"/>
    <property type="match status" value="1"/>
</dbReference>
<dbReference type="InterPro" id="IPR021255">
    <property type="entry name" value="DUF2807"/>
</dbReference>
<feature type="region of interest" description="Disordered" evidence="1">
    <location>
        <begin position="378"/>
        <end position="409"/>
    </location>
</feature>
<evidence type="ECO:0000259" key="3">
    <source>
        <dbReference type="Pfam" id="PF10988"/>
    </source>
</evidence>
<dbReference type="OrthoDB" id="161142at2759"/>
<sequence>MLHTPSRWAGMLWRLYAGVGIALCLSGALARGLSVTRAEVEAIPPEERTGPDSFRQQWLVIQSGSDVGHVQELVLGTSCDVHVQYMVNTGCATCVATVQFLGSNRSLLNRYLVTSRDAELSIQGSESDLHMEVVVHRAASLSSVTLQSSSEVVFRDSVLVDDNSSASVSVQVTGNGKIYLPEDATYNVGQFITKVAGPGTVSITGKQINADSVDIQVQGNGSVCVATQGLQVKRRTTVQETSSGSISVDVSHFETDSLVASVQGSGGVSFTQPGRCNSANVATMGSGTVHIGPVSCANAEVAVYGSGNAVVRSLRSLYGNILGSGNIWYEGDKPQSVTGERVSLSSGERAIAIAYQGNPPIRPCLIPPHRPRQENQVVLRPDDQSPSNAEASGNIPSSTPETFSPPPPTSSITGRVHWVVLALLVGAVTFALYEFQSWRHRHRDPNEHSPLLGNDAPVYI</sequence>
<dbReference type="PANTHER" id="PTHR39200">
    <property type="entry name" value="HYPOTHETICAL EXPORTED PROTEIN"/>
    <property type="match status" value="1"/>
</dbReference>
<dbReference type="Proteomes" id="UP000794436">
    <property type="component" value="Unassembled WGS sequence"/>
</dbReference>
<comment type="caution">
    <text evidence="4">The sequence shown here is derived from an EMBL/GenBank/DDBJ whole genome shotgun (WGS) entry which is preliminary data.</text>
</comment>
<proteinExistence type="predicted"/>